<dbReference type="GO" id="GO:0051301">
    <property type="term" value="P:cell division"/>
    <property type="evidence" value="ECO:0007669"/>
    <property type="project" value="UniProtKB-KW"/>
</dbReference>
<dbReference type="GO" id="GO:0005886">
    <property type="term" value="C:plasma membrane"/>
    <property type="evidence" value="ECO:0007669"/>
    <property type="project" value="UniProtKB-SubCell"/>
</dbReference>
<dbReference type="Proteomes" id="UP000190435">
    <property type="component" value="Unassembled WGS sequence"/>
</dbReference>
<dbReference type="EMBL" id="MUXU01000034">
    <property type="protein sequence ID" value="OOR90087.1"/>
    <property type="molecule type" value="Genomic_DNA"/>
</dbReference>
<dbReference type="RefSeq" id="WP_078276487.1">
    <property type="nucleotide sequence ID" value="NZ_CAACXO010000032.1"/>
</dbReference>
<dbReference type="OrthoDB" id="9805133at2"/>
<keyword evidence="5 10" id="KW-0812">Transmembrane</keyword>
<keyword evidence="2" id="KW-1003">Cell membrane</keyword>
<dbReference type="InterPro" id="IPR014163">
    <property type="entry name" value="Tol-Pal_TolQ"/>
</dbReference>
<keyword evidence="6 10" id="KW-1133">Transmembrane helix</keyword>
<feature type="transmembrane region" description="Helical" evidence="10">
    <location>
        <begin position="125"/>
        <end position="148"/>
    </location>
</feature>
<dbReference type="NCBIfam" id="TIGR02796">
    <property type="entry name" value="tolQ"/>
    <property type="match status" value="1"/>
</dbReference>
<evidence type="ECO:0000256" key="7">
    <source>
        <dbReference type="ARBA" id="ARBA00023136"/>
    </source>
</evidence>
<dbReference type="GO" id="GO:0017038">
    <property type="term" value="P:protein import"/>
    <property type="evidence" value="ECO:0007669"/>
    <property type="project" value="TreeGrafter"/>
</dbReference>
<evidence type="ECO:0000256" key="8">
    <source>
        <dbReference type="ARBA" id="ARBA00023306"/>
    </source>
</evidence>
<evidence type="ECO:0000313" key="12">
    <source>
        <dbReference type="EMBL" id="OOR90087.1"/>
    </source>
</evidence>
<keyword evidence="3" id="KW-0997">Cell inner membrane</keyword>
<keyword evidence="7 10" id="KW-0472">Membrane</keyword>
<comment type="similarity">
    <text evidence="9">Belongs to the exbB/tolQ family.</text>
</comment>
<feature type="transmembrane region" description="Helical" evidence="10">
    <location>
        <begin position="20"/>
        <end position="40"/>
    </location>
</feature>
<organism evidence="12 14">
    <name type="scientific">Moraxella caviae</name>
    <dbReference type="NCBI Taxonomy" id="34060"/>
    <lineage>
        <taxon>Bacteria</taxon>
        <taxon>Pseudomonadati</taxon>
        <taxon>Pseudomonadota</taxon>
        <taxon>Gammaproteobacteria</taxon>
        <taxon>Moraxellales</taxon>
        <taxon>Moraxellaceae</taxon>
        <taxon>Moraxella</taxon>
    </lineage>
</organism>
<keyword evidence="9" id="KW-0653">Protein transport</keyword>
<gene>
    <name evidence="13" type="primary">tolQ_1</name>
    <name evidence="12" type="ORF">B0181_05425</name>
    <name evidence="13" type="ORF">NCTC10293_02301</name>
</gene>
<keyword evidence="9" id="KW-0813">Transport</keyword>
<dbReference type="GO" id="GO:0043213">
    <property type="term" value="P:bacteriocin transport"/>
    <property type="evidence" value="ECO:0007669"/>
    <property type="project" value="InterPro"/>
</dbReference>
<reference evidence="12 14" key="1">
    <citation type="submission" date="2017-02" db="EMBL/GenBank/DDBJ databases">
        <title>Draft genome sequence of Moraxella caviae CCUG 355 type strain.</title>
        <authorList>
            <person name="Engstrom-Jakobsson H."/>
            <person name="Salva-Serra F."/>
            <person name="Thorell K."/>
            <person name="Gonzales-Siles L."/>
            <person name="Karlsson R."/>
            <person name="Boulund F."/>
            <person name="Engstrand L."/>
            <person name="Moore E."/>
        </authorList>
    </citation>
    <scope>NUCLEOTIDE SEQUENCE [LARGE SCALE GENOMIC DNA]</scope>
    <source>
        <strain evidence="12 14">CCUG 355</strain>
    </source>
</reference>
<evidence type="ECO:0000256" key="4">
    <source>
        <dbReference type="ARBA" id="ARBA00022618"/>
    </source>
</evidence>
<evidence type="ECO:0000256" key="1">
    <source>
        <dbReference type="ARBA" id="ARBA00004651"/>
    </source>
</evidence>
<protein>
    <submittedName>
        <fullName evidence="12 13">Protein TolQ</fullName>
    </submittedName>
</protein>
<reference evidence="13 15" key="2">
    <citation type="submission" date="2018-06" db="EMBL/GenBank/DDBJ databases">
        <authorList>
            <consortium name="Pathogen Informatics"/>
            <person name="Doyle S."/>
        </authorList>
    </citation>
    <scope>NUCLEOTIDE SEQUENCE [LARGE SCALE GENOMIC DNA]</scope>
    <source>
        <strain evidence="13 15">NCTC10293</strain>
    </source>
</reference>
<keyword evidence="4" id="KW-0132">Cell division</keyword>
<feature type="transmembrane region" description="Helical" evidence="10">
    <location>
        <begin position="168"/>
        <end position="190"/>
    </location>
</feature>
<evidence type="ECO:0000256" key="5">
    <source>
        <dbReference type="ARBA" id="ARBA00022692"/>
    </source>
</evidence>
<feature type="domain" description="MotA/TolQ/ExbB proton channel" evidence="11">
    <location>
        <begin position="79"/>
        <end position="201"/>
    </location>
</feature>
<dbReference type="STRING" id="34060.B0181_05425"/>
<dbReference type="Proteomes" id="UP000255279">
    <property type="component" value="Unassembled WGS sequence"/>
</dbReference>
<evidence type="ECO:0000313" key="14">
    <source>
        <dbReference type="Proteomes" id="UP000190435"/>
    </source>
</evidence>
<evidence type="ECO:0000259" key="11">
    <source>
        <dbReference type="Pfam" id="PF01618"/>
    </source>
</evidence>
<sequence>MNESLNVLSLIAQASVLVQIVMALLVALSFVSWVLIFRFAGKLGSTARFDERFVAWFDANPSLDDKYQSVQAEREKSGLEAIFDTGVRTFTTARQTHNAEQAAAITERSLRSQLGKEQGEMERGLSWLASIGSVSPYIGLFGTVWGIMNAFIGLSDVGSASLATVAPGIAEALIATAIGLFAAIPASLAFNHFTAKAQALHELRALFCDDLLAALLLKDKP</sequence>
<evidence type="ECO:0000256" key="10">
    <source>
        <dbReference type="SAM" id="Phobius"/>
    </source>
</evidence>
<dbReference type="InterPro" id="IPR002898">
    <property type="entry name" value="MotA_ExbB_proton_chnl"/>
</dbReference>
<dbReference type="Pfam" id="PF01618">
    <property type="entry name" value="MotA_ExbB"/>
    <property type="match status" value="1"/>
</dbReference>
<keyword evidence="14" id="KW-1185">Reference proteome</keyword>
<name>A0A1T0A304_9GAMM</name>
<comment type="subcellular location">
    <subcellularLocation>
        <location evidence="1">Cell membrane</location>
        <topology evidence="1">Multi-pass membrane protein</topology>
    </subcellularLocation>
    <subcellularLocation>
        <location evidence="9">Membrane</location>
        <topology evidence="9">Multi-pass membrane protein</topology>
    </subcellularLocation>
</comment>
<evidence type="ECO:0000256" key="2">
    <source>
        <dbReference type="ARBA" id="ARBA00022475"/>
    </source>
</evidence>
<evidence type="ECO:0000256" key="9">
    <source>
        <dbReference type="RuleBase" id="RU004057"/>
    </source>
</evidence>
<keyword evidence="8" id="KW-0131">Cell cycle</keyword>
<accession>A0A1T0A304</accession>
<proteinExistence type="inferred from homology"/>
<evidence type="ECO:0000256" key="3">
    <source>
        <dbReference type="ARBA" id="ARBA00022519"/>
    </source>
</evidence>
<dbReference type="InterPro" id="IPR050790">
    <property type="entry name" value="ExbB/TolQ_transport"/>
</dbReference>
<dbReference type="AlphaFoldDB" id="A0A1T0A304"/>
<dbReference type="PANTHER" id="PTHR30625:SF3">
    <property type="entry name" value="TOL-PAL SYSTEM PROTEIN TOLQ"/>
    <property type="match status" value="1"/>
</dbReference>
<dbReference type="EMBL" id="UGQE01000004">
    <property type="protein sequence ID" value="STZ14704.1"/>
    <property type="molecule type" value="Genomic_DNA"/>
</dbReference>
<evidence type="ECO:0000313" key="15">
    <source>
        <dbReference type="Proteomes" id="UP000255279"/>
    </source>
</evidence>
<dbReference type="PANTHER" id="PTHR30625">
    <property type="entry name" value="PROTEIN TOLQ"/>
    <property type="match status" value="1"/>
</dbReference>
<evidence type="ECO:0000256" key="6">
    <source>
        <dbReference type="ARBA" id="ARBA00022989"/>
    </source>
</evidence>
<evidence type="ECO:0000313" key="13">
    <source>
        <dbReference type="EMBL" id="STZ14704.1"/>
    </source>
</evidence>